<evidence type="ECO:0000256" key="2">
    <source>
        <dbReference type="ARBA" id="ARBA00007815"/>
    </source>
</evidence>
<dbReference type="GO" id="GO:0000781">
    <property type="term" value="C:chromosome, telomeric region"/>
    <property type="evidence" value="ECO:0007669"/>
    <property type="project" value="TreeGrafter"/>
</dbReference>
<dbReference type="PANTHER" id="PTHR13989">
    <property type="entry name" value="REPLICATION PROTEIN A-RELATED"/>
    <property type="match status" value="1"/>
</dbReference>
<sequence length="260" mass="29554">MWNENEFNSTFSSPNANAGKEIKKNLIKYIVPVTGQTINLCSQVEGESSIFEYNHLRFNQMYIVGLIRSVIKRANDITYLIDDMTTNEIHVKLQTDDNDDMETDEPKAQHSQFIENQYVKVFGIIKSLQNQKVVQAFRILPLKELNEISHHILDCMNASIYYITKGNDNFDMQMSNPMSGVSAYGDNGGSSTSGLSGLHLNISNLIKQARNSEGVHIREICSHFNNYPENKIREALEFLSTEGHVYSTIDDEHFKSTDAM</sequence>
<accession>E9K6N3</accession>
<comment type="similarity">
    <text evidence="2">Belongs to the replication factor A protein 2 family.</text>
</comment>
<dbReference type="GO" id="GO:0005662">
    <property type="term" value="C:DNA replication factor A complex"/>
    <property type="evidence" value="ECO:0007669"/>
    <property type="project" value="TreeGrafter"/>
</dbReference>
<reference evidence="7" key="2">
    <citation type="journal article" date="2012" name="Gene">
        <title>Genomic organization of selected genes in the small monogonont rotifer, Brachionus koreanus.</title>
        <authorList>
            <person name="Rhee J.S."/>
            <person name="Kim R.O."/>
            <person name="Kim B.M."/>
            <person name="Dahms H.U."/>
            <person name="Lee J.S."/>
        </authorList>
    </citation>
    <scope>NUCLEOTIDE SEQUENCE</scope>
</reference>
<dbReference type="Gene3D" id="1.10.10.10">
    <property type="entry name" value="Winged helix-like DNA-binding domain superfamily/Winged helix DNA-binding domain"/>
    <property type="match status" value="1"/>
</dbReference>
<reference evidence="7" key="1">
    <citation type="submission" date="2010-01" db="EMBL/GenBank/DDBJ databases">
        <authorList>
            <person name="Kim R.-O."/>
            <person name="Rhee J.-S."/>
            <person name="Lee J.-S."/>
        </authorList>
    </citation>
    <scope>NUCLEOTIDE SEQUENCE</scope>
</reference>
<dbReference type="Pfam" id="PF08784">
    <property type="entry name" value="RPA_C"/>
    <property type="match status" value="1"/>
</dbReference>
<evidence type="ECO:0000256" key="1">
    <source>
        <dbReference type="ARBA" id="ARBA00004123"/>
    </source>
</evidence>
<dbReference type="PIRSF" id="PIRSF036949">
    <property type="entry name" value="RPA32"/>
    <property type="match status" value="1"/>
</dbReference>
<dbReference type="InterPro" id="IPR036388">
    <property type="entry name" value="WH-like_DNA-bd_sf"/>
</dbReference>
<evidence type="ECO:0000256" key="5">
    <source>
        <dbReference type="ARBA" id="ARBA00023242"/>
    </source>
</evidence>
<comment type="subcellular location">
    <subcellularLocation>
        <location evidence="1">Nucleus</location>
    </subcellularLocation>
</comment>
<evidence type="ECO:0000259" key="6">
    <source>
        <dbReference type="Pfam" id="PF08784"/>
    </source>
</evidence>
<dbReference type="InterPro" id="IPR014892">
    <property type="entry name" value="RPA_C"/>
</dbReference>
<dbReference type="GO" id="GO:0006260">
    <property type="term" value="P:DNA replication"/>
    <property type="evidence" value="ECO:0007669"/>
    <property type="project" value="UniProtKB-KW"/>
</dbReference>
<dbReference type="CDD" id="cd04478">
    <property type="entry name" value="RPA2_DBD_D"/>
    <property type="match status" value="1"/>
</dbReference>
<protein>
    <submittedName>
        <fullName evidence="7">Replication protein A2</fullName>
    </submittedName>
</protein>
<dbReference type="AlphaFoldDB" id="E9K6N3"/>
<dbReference type="InterPro" id="IPR014646">
    <property type="entry name" value="Rfa2/RPA32"/>
</dbReference>
<keyword evidence="5" id="KW-0539">Nucleus</keyword>
<dbReference type="GO" id="GO:0003697">
    <property type="term" value="F:single-stranded DNA binding"/>
    <property type="evidence" value="ECO:0007669"/>
    <property type="project" value="TreeGrafter"/>
</dbReference>
<keyword evidence="3" id="KW-0235">DNA replication</keyword>
<dbReference type="SUPFAM" id="SSF50249">
    <property type="entry name" value="Nucleic acid-binding proteins"/>
    <property type="match status" value="1"/>
</dbReference>
<keyword evidence="4" id="KW-0238">DNA-binding</keyword>
<dbReference type="FunFam" id="1.10.10.10:FF:000168">
    <property type="entry name" value="Replication protein A 32 kDa subunit"/>
    <property type="match status" value="1"/>
</dbReference>
<organism evidence="7">
    <name type="scientific">Brachionus ibericus</name>
    <dbReference type="NCBI Taxonomy" id="183141"/>
    <lineage>
        <taxon>Eukaryota</taxon>
        <taxon>Metazoa</taxon>
        <taxon>Spiralia</taxon>
        <taxon>Gnathifera</taxon>
        <taxon>Rotifera</taxon>
        <taxon>Eurotatoria</taxon>
        <taxon>Monogononta</taxon>
        <taxon>Pseudotrocha</taxon>
        <taxon>Ploima</taxon>
        <taxon>Brachionidae</taxon>
        <taxon>Brachionus</taxon>
    </lineage>
</organism>
<gene>
    <name evidence="7" type="primary">RPA2</name>
</gene>
<proteinExistence type="inferred from homology"/>
<name>E9K6N3_9BILA</name>
<dbReference type="GO" id="GO:0000724">
    <property type="term" value="P:double-strand break repair via homologous recombination"/>
    <property type="evidence" value="ECO:0007669"/>
    <property type="project" value="TreeGrafter"/>
</dbReference>
<evidence type="ECO:0000256" key="3">
    <source>
        <dbReference type="ARBA" id="ARBA00022705"/>
    </source>
</evidence>
<dbReference type="InterPro" id="IPR040260">
    <property type="entry name" value="RFA2-like"/>
</dbReference>
<evidence type="ECO:0000256" key="4">
    <source>
        <dbReference type="ARBA" id="ARBA00023125"/>
    </source>
</evidence>
<dbReference type="SUPFAM" id="SSF46785">
    <property type="entry name" value="Winged helix' DNA-binding domain"/>
    <property type="match status" value="1"/>
</dbReference>
<dbReference type="InterPro" id="IPR036390">
    <property type="entry name" value="WH_DNA-bd_sf"/>
</dbReference>
<dbReference type="Gene3D" id="2.40.50.140">
    <property type="entry name" value="Nucleic acid-binding proteins"/>
    <property type="match status" value="1"/>
</dbReference>
<dbReference type="EMBL" id="GU450312">
    <property type="protein sequence ID" value="ADR72942.1"/>
    <property type="molecule type" value="Genomic_DNA"/>
</dbReference>
<dbReference type="PANTHER" id="PTHR13989:SF16">
    <property type="entry name" value="REPLICATION PROTEIN A2"/>
    <property type="match status" value="1"/>
</dbReference>
<dbReference type="GO" id="GO:0035861">
    <property type="term" value="C:site of double-strand break"/>
    <property type="evidence" value="ECO:0007669"/>
    <property type="project" value="TreeGrafter"/>
</dbReference>
<evidence type="ECO:0000313" key="7">
    <source>
        <dbReference type="EMBL" id="ADR72942.1"/>
    </source>
</evidence>
<feature type="domain" description="Replication protein A C-terminal" evidence="6">
    <location>
        <begin position="176"/>
        <end position="252"/>
    </location>
</feature>
<dbReference type="GO" id="GO:0006289">
    <property type="term" value="P:nucleotide-excision repair"/>
    <property type="evidence" value="ECO:0007669"/>
    <property type="project" value="TreeGrafter"/>
</dbReference>
<dbReference type="InterPro" id="IPR012340">
    <property type="entry name" value="NA-bd_OB-fold"/>
</dbReference>